<name>A0A494ZTM6_9BACI</name>
<keyword evidence="1" id="KW-0129">CBS domain</keyword>
<evidence type="ECO:0000256" key="1">
    <source>
        <dbReference type="PROSITE-ProRule" id="PRU00703"/>
    </source>
</evidence>
<dbReference type="PROSITE" id="PS51371">
    <property type="entry name" value="CBS"/>
    <property type="match status" value="1"/>
</dbReference>
<gene>
    <name evidence="3" type="ORF">D8M06_17975</name>
</gene>
<dbReference type="Pfam" id="PF00571">
    <property type="entry name" value="CBS"/>
    <property type="match status" value="1"/>
</dbReference>
<dbReference type="Proteomes" id="UP000269301">
    <property type="component" value="Unassembled WGS sequence"/>
</dbReference>
<dbReference type="EMBL" id="RBZP01000025">
    <property type="protein sequence ID" value="RKQ29291.1"/>
    <property type="molecule type" value="Genomic_DNA"/>
</dbReference>
<evidence type="ECO:0000259" key="2">
    <source>
        <dbReference type="PROSITE" id="PS51371"/>
    </source>
</evidence>
<dbReference type="InterPro" id="IPR046342">
    <property type="entry name" value="CBS_dom_sf"/>
</dbReference>
<dbReference type="InterPro" id="IPR000644">
    <property type="entry name" value="CBS_dom"/>
</dbReference>
<feature type="domain" description="CBS" evidence="2">
    <location>
        <begin position="104"/>
        <end position="161"/>
    </location>
</feature>
<organism evidence="3 4">
    <name type="scientific">Oceanobacillus halophilus</name>
    <dbReference type="NCBI Taxonomy" id="930130"/>
    <lineage>
        <taxon>Bacteria</taxon>
        <taxon>Bacillati</taxon>
        <taxon>Bacillota</taxon>
        <taxon>Bacilli</taxon>
        <taxon>Bacillales</taxon>
        <taxon>Bacillaceae</taxon>
        <taxon>Oceanobacillus</taxon>
    </lineage>
</organism>
<evidence type="ECO:0000313" key="3">
    <source>
        <dbReference type="EMBL" id="RKQ29291.1"/>
    </source>
</evidence>
<comment type="caution">
    <text evidence="3">The sequence shown here is derived from an EMBL/GenBank/DDBJ whole genome shotgun (WGS) entry which is preliminary data.</text>
</comment>
<dbReference type="Gene3D" id="3.10.580.10">
    <property type="entry name" value="CBS-domain"/>
    <property type="match status" value="1"/>
</dbReference>
<protein>
    <submittedName>
        <fullName evidence="3">CBS domain-containing protein</fullName>
    </submittedName>
</protein>
<sequence>MVRQDYHLSERFEVAFNQIHDSLRSIIKIKDDRFKVLLNIGARKHKMIGKFYNELTQYAKLRNSLVHDKRELGYYIAEPHIDVVERIEKISSVFNKPNYALSIATRNVVTLDCEDSMLDVIQEIRKHGYSQYPIYQNKHCVGLLKTVDIVSWMSKNVINTMVDLTDIKVRDIISDVKEHPIEYVPKSIDIFSVEDLYENKHKDKVKLEAVIITGNGKNNEKPLGLVTAWDLIEIDYTAD</sequence>
<keyword evidence="4" id="KW-1185">Reference proteome</keyword>
<evidence type="ECO:0000313" key="4">
    <source>
        <dbReference type="Proteomes" id="UP000269301"/>
    </source>
</evidence>
<proteinExistence type="predicted"/>
<dbReference type="OrthoDB" id="49104at2"/>
<reference evidence="3 4" key="1">
    <citation type="journal article" date="2016" name="Int. J. Syst. Evol. Microbiol.">
        <title>Oceanobacillus halophilus sp. nov., a novel moderately halophilic bacterium from a hypersaline lake.</title>
        <authorList>
            <person name="Amoozegar M.A."/>
            <person name="Bagheri M."/>
            <person name="Makhdoumi A."/>
            <person name="Nikou M.M."/>
            <person name="Fazeli S.A.S."/>
            <person name="Schumann P."/>
            <person name="Sproer C."/>
            <person name="Sanchez-Porro C."/>
            <person name="Ventosa A."/>
        </authorList>
    </citation>
    <scope>NUCLEOTIDE SEQUENCE [LARGE SCALE GENOMIC DNA]</scope>
    <source>
        <strain evidence="3 4">DSM 23996</strain>
    </source>
</reference>
<dbReference type="AlphaFoldDB" id="A0A494ZTM6"/>
<dbReference type="SUPFAM" id="SSF54631">
    <property type="entry name" value="CBS-domain pair"/>
    <property type="match status" value="1"/>
</dbReference>
<accession>A0A494ZTM6</accession>